<organism evidence="3">
    <name type="scientific">Selaginella moellendorffii</name>
    <name type="common">Spikemoss</name>
    <dbReference type="NCBI Taxonomy" id="88036"/>
    <lineage>
        <taxon>Eukaryota</taxon>
        <taxon>Viridiplantae</taxon>
        <taxon>Streptophyta</taxon>
        <taxon>Embryophyta</taxon>
        <taxon>Tracheophyta</taxon>
        <taxon>Lycopodiopsida</taxon>
        <taxon>Selaginellales</taxon>
        <taxon>Selaginellaceae</taxon>
        <taxon>Selaginella</taxon>
    </lineage>
</organism>
<keyword evidence="1" id="KW-0812">Transmembrane</keyword>
<reference evidence="2 3" key="1">
    <citation type="journal article" date="2011" name="Science">
        <title>The Selaginella genome identifies genetic changes associated with the evolution of vascular plants.</title>
        <authorList>
            <person name="Banks J.A."/>
            <person name="Nishiyama T."/>
            <person name="Hasebe M."/>
            <person name="Bowman J.L."/>
            <person name="Gribskov M."/>
            <person name="dePamphilis C."/>
            <person name="Albert V.A."/>
            <person name="Aono N."/>
            <person name="Aoyama T."/>
            <person name="Ambrose B.A."/>
            <person name="Ashton N.W."/>
            <person name="Axtell M.J."/>
            <person name="Barker E."/>
            <person name="Barker M.S."/>
            <person name="Bennetzen J.L."/>
            <person name="Bonawitz N.D."/>
            <person name="Chapple C."/>
            <person name="Cheng C."/>
            <person name="Correa L.G."/>
            <person name="Dacre M."/>
            <person name="DeBarry J."/>
            <person name="Dreyer I."/>
            <person name="Elias M."/>
            <person name="Engstrom E.M."/>
            <person name="Estelle M."/>
            <person name="Feng L."/>
            <person name="Finet C."/>
            <person name="Floyd S.K."/>
            <person name="Frommer W.B."/>
            <person name="Fujita T."/>
            <person name="Gramzow L."/>
            <person name="Gutensohn M."/>
            <person name="Harholt J."/>
            <person name="Hattori M."/>
            <person name="Heyl A."/>
            <person name="Hirai T."/>
            <person name="Hiwatashi Y."/>
            <person name="Ishikawa M."/>
            <person name="Iwata M."/>
            <person name="Karol K.G."/>
            <person name="Koehler B."/>
            <person name="Kolukisaoglu U."/>
            <person name="Kubo M."/>
            <person name="Kurata T."/>
            <person name="Lalonde S."/>
            <person name="Li K."/>
            <person name="Li Y."/>
            <person name="Litt A."/>
            <person name="Lyons E."/>
            <person name="Manning G."/>
            <person name="Maruyama T."/>
            <person name="Michael T.P."/>
            <person name="Mikami K."/>
            <person name="Miyazaki S."/>
            <person name="Morinaga S."/>
            <person name="Murata T."/>
            <person name="Mueller-Roeber B."/>
            <person name="Nelson D.R."/>
            <person name="Obara M."/>
            <person name="Oguri Y."/>
            <person name="Olmstead R.G."/>
            <person name="Onodera N."/>
            <person name="Petersen B.L."/>
            <person name="Pils B."/>
            <person name="Prigge M."/>
            <person name="Rensing S.A."/>
            <person name="Riano-Pachon D.M."/>
            <person name="Roberts A.W."/>
            <person name="Sato Y."/>
            <person name="Scheller H.V."/>
            <person name="Schulz B."/>
            <person name="Schulz C."/>
            <person name="Shakirov E.V."/>
            <person name="Shibagaki N."/>
            <person name="Shinohara N."/>
            <person name="Shippen D.E."/>
            <person name="Soerensen I."/>
            <person name="Sotooka R."/>
            <person name="Sugimoto N."/>
            <person name="Sugita M."/>
            <person name="Sumikawa N."/>
            <person name="Tanurdzic M."/>
            <person name="Theissen G."/>
            <person name="Ulvskov P."/>
            <person name="Wakazuki S."/>
            <person name="Weng J.K."/>
            <person name="Willats W.W."/>
            <person name="Wipf D."/>
            <person name="Wolf P.G."/>
            <person name="Yang L."/>
            <person name="Zimmer A.D."/>
            <person name="Zhu Q."/>
            <person name="Mitros T."/>
            <person name="Hellsten U."/>
            <person name="Loque D."/>
            <person name="Otillar R."/>
            <person name="Salamov A."/>
            <person name="Schmutz J."/>
            <person name="Shapiro H."/>
            <person name="Lindquist E."/>
            <person name="Lucas S."/>
            <person name="Rokhsar D."/>
            <person name="Grigoriev I.V."/>
        </authorList>
    </citation>
    <scope>NUCLEOTIDE SEQUENCE [LARGE SCALE GENOMIC DNA]</scope>
</reference>
<protein>
    <submittedName>
        <fullName evidence="2">Uncharacterized protein</fullName>
    </submittedName>
</protein>
<dbReference type="AlphaFoldDB" id="D8TB59"/>
<sequence length="352" mass="39075">MAFGSLVGERWPAILCTVEIALVVCGSIALIWKYERFGTRCAWNAARREVTVGVGSVDFVADGDLWAACAGALHPGWLLAFRALGFVYFLPILVYDLCFHGVFSYRFYTQWTFTLTVVYFALASLVSAKGMFCNRGRETDTAQSVSLLKGSPEEAGVSSPGASTAPEETNAGCLGYLLQILFQISAPAVLLTDAMFWLVLVPLVIPSGFRNNFLNINVHGINALFILTEFMVNTMPFPWFRCAYFTLWSVAYTLFLWIMHATGVAIPLLGHHHCFCTNMFARCWGWPRSSFAGCAAAELLRGQPPGQEASPKHSPCIDSIFIKQRNYLGVRQSSLVECREIAQARRAREEFI</sequence>
<dbReference type="eggNOG" id="ENOG502QTZM">
    <property type="taxonomic scope" value="Eukaryota"/>
</dbReference>
<dbReference type="InParanoid" id="D8TB59"/>
<proteinExistence type="predicted"/>
<gene>
    <name evidence="2" type="ORF">SELMODRAFT_430988</name>
</gene>
<dbReference type="EMBL" id="GL377707">
    <property type="protein sequence ID" value="EFJ06126.1"/>
    <property type="molecule type" value="Genomic_DNA"/>
</dbReference>
<dbReference type="Proteomes" id="UP000001514">
    <property type="component" value="Unassembled WGS sequence"/>
</dbReference>
<dbReference type="Gramene" id="EFJ06126">
    <property type="protein sequence ID" value="EFJ06126"/>
    <property type="gene ID" value="SELMODRAFT_430988"/>
</dbReference>
<accession>D8TB59</accession>
<keyword evidence="1" id="KW-0472">Membrane</keyword>
<name>D8TB59_SELML</name>
<keyword evidence="3" id="KW-1185">Reference proteome</keyword>
<dbReference type="OMA" id="SWEPIMT"/>
<dbReference type="PANTHER" id="PTHR12242">
    <property type="entry name" value="OS02G0130600 PROTEIN-RELATED"/>
    <property type="match status" value="1"/>
</dbReference>
<evidence type="ECO:0000256" key="1">
    <source>
        <dbReference type="SAM" id="Phobius"/>
    </source>
</evidence>
<dbReference type="GO" id="GO:0016020">
    <property type="term" value="C:membrane"/>
    <property type="evidence" value="ECO:0000318"/>
    <property type="project" value="GO_Central"/>
</dbReference>
<keyword evidence="1" id="KW-1133">Transmembrane helix</keyword>
<feature type="transmembrane region" description="Helical" evidence="1">
    <location>
        <begin position="108"/>
        <end position="128"/>
    </location>
</feature>
<feature type="transmembrane region" description="Helical" evidence="1">
    <location>
        <begin position="12"/>
        <end position="32"/>
    </location>
</feature>
<evidence type="ECO:0000313" key="3">
    <source>
        <dbReference type="Proteomes" id="UP000001514"/>
    </source>
</evidence>
<dbReference type="KEGG" id="smo:SELMODRAFT_430988"/>
<feature type="transmembrane region" description="Helical" evidence="1">
    <location>
        <begin position="213"/>
        <end position="232"/>
    </location>
</feature>
<dbReference type="PANTHER" id="PTHR12242:SF22">
    <property type="entry name" value="OS02G0130600 PROTEIN"/>
    <property type="match status" value="1"/>
</dbReference>
<dbReference type="HOGENOM" id="CLU_788458_0_0_1"/>
<feature type="transmembrane region" description="Helical" evidence="1">
    <location>
        <begin position="83"/>
        <end position="102"/>
    </location>
</feature>
<feature type="transmembrane region" description="Helical" evidence="1">
    <location>
        <begin position="244"/>
        <end position="269"/>
    </location>
</feature>
<evidence type="ECO:0000313" key="2">
    <source>
        <dbReference type="EMBL" id="EFJ06126.1"/>
    </source>
</evidence>
<feature type="transmembrane region" description="Helical" evidence="1">
    <location>
        <begin position="188"/>
        <end position="207"/>
    </location>
</feature>